<gene>
    <name evidence="1" type="ORF">HMPREF9449_01251</name>
</gene>
<sequence length="257" mass="29099">MRSCKGLWILLGIGVFLASAYSVCSFRAMQVLCVKTNEAYWEKVKQKDIGEKALLQQVPGYCDLLRRQSSLNSLVALAAGDSIGLYLDLPAREARLMIKGLGVRSIPLQSAEESPFFTRIDPEVLYDFLSRPMNITRSEATIPREPLQVVQAPKDSTDILPSVVPDTTQAEPVYFVLDTDRNIRFFFYQTEGGWKDHYTAFFFDLRQRWCEVRNTAEAMGKLELPPYTPTIRIGLCKADAKVLYRALPSRGQIVLTF</sequence>
<dbReference type="PATRIC" id="fig|742817.3.peg.1329"/>
<name>H1DG65_9BACT</name>
<reference evidence="1 2" key="1">
    <citation type="submission" date="2012-01" db="EMBL/GenBank/DDBJ databases">
        <title>The Genome Sequence of Odoribacter laneus YIT 12061.</title>
        <authorList>
            <consortium name="The Broad Institute Genome Sequencing Platform"/>
            <person name="Earl A."/>
            <person name="Ward D."/>
            <person name="Feldgarden M."/>
            <person name="Gevers D."/>
            <person name="Morotomi M."/>
            <person name="Young S.K."/>
            <person name="Zeng Q."/>
            <person name="Gargeya S."/>
            <person name="Fitzgerald M."/>
            <person name="Haas B."/>
            <person name="Abouelleil A."/>
            <person name="Alvarado L."/>
            <person name="Arachchi H.M."/>
            <person name="Berlin A."/>
            <person name="Chapman S.B."/>
            <person name="Gearin G."/>
            <person name="Goldberg J."/>
            <person name="Griggs A."/>
            <person name="Gujja S."/>
            <person name="Hansen M."/>
            <person name="Heiman D."/>
            <person name="Howarth C."/>
            <person name="Larimer J."/>
            <person name="Lui A."/>
            <person name="MacDonald P.J.P."/>
            <person name="McCowen C."/>
            <person name="Montmayeur A."/>
            <person name="Murphy C."/>
            <person name="Neiman D."/>
            <person name="Pearson M."/>
            <person name="Priest M."/>
            <person name="Roberts A."/>
            <person name="Saif S."/>
            <person name="Shea T."/>
            <person name="Sisk P."/>
            <person name="Stolte C."/>
            <person name="Sykes S."/>
            <person name="Wortman J."/>
            <person name="Nusbaum C."/>
            <person name="Birren B."/>
        </authorList>
    </citation>
    <scope>NUCLEOTIDE SEQUENCE [LARGE SCALE GENOMIC DNA]</scope>
    <source>
        <strain evidence="1 2">YIT 12061</strain>
    </source>
</reference>
<evidence type="ECO:0000313" key="1">
    <source>
        <dbReference type="EMBL" id="EHP48177.1"/>
    </source>
</evidence>
<dbReference type="AlphaFoldDB" id="H1DG65"/>
<comment type="caution">
    <text evidence="1">The sequence shown here is derived from an EMBL/GenBank/DDBJ whole genome shotgun (WGS) entry which is preliminary data.</text>
</comment>
<dbReference type="RefSeq" id="WP_009136399.1">
    <property type="nucleotide sequence ID" value="NZ_JH594596.1"/>
</dbReference>
<dbReference type="EMBL" id="ADMC01000018">
    <property type="protein sequence ID" value="EHP48177.1"/>
    <property type="molecule type" value="Genomic_DNA"/>
</dbReference>
<dbReference type="HOGENOM" id="CLU_1081137_0_0_10"/>
<accession>H1DG65</accession>
<dbReference type="Proteomes" id="UP000004892">
    <property type="component" value="Unassembled WGS sequence"/>
</dbReference>
<dbReference type="STRING" id="742817.HMPREF9449_01251"/>
<organism evidence="1 2">
    <name type="scientific">Odoribacter laneus YIT 12061</name>
    <dbReference type="NCBI Taxonomy" id="742817"/>
    <lineage>
        <taxon>Bacteria</taxon>
        <taxon>Pseudomonadati</taxon>
        <taxon>Bacteroidota</taxon>
        <taxon>Bacteroidia</taxon>
        <taxon>Bacteroidales</taxon>
        <taxon>Odoribacteraceae</taxon>
        <taxon>Odoribacter</taxon>
    </lineage>
</organism>
<evidence type="ECO:0000313" key="2">
    <source>
        <dbReference type="Proteomes" id="UP000004892"/>
    </source>
</evidence>
<dbReference type="GeneID" id="98068832"/>
<protein>
    <submittedName>
        <fullName evidence="1">Uncharacterized protein</fullName>
    </submittedName>
</protein>
<proteinExistence type="predicted"/>
<keyword evidence="2" id="KW-1185">Reference proteome</keyword>